<accession>A0ABM9PG59</accession>
<evidence type="ECO:0000313" key="1">
    <source>
        <dbReference type="EMBL" id="CAL2104472.1"/>
    </source>
</evidence>
<dbReference type="EMBL" id="CAXJIO010000017">
    <property type="protein sequence ID" value="CAL2104472.1"/>
    <property type="molecule type" value="Genomic_DNA"/>
</dbReference>
<sequence>MKVKFNEKKAKETAAFGTGAAAGFMASKGASGIVPAEAKTPIVRGGIAIGALLFASAIQGTGYVAKGTQGALVGVSLEQGTSAISEVLAPKVKENASTSGERFLKAMAGMNAAEETGYTYQPRTIDLSSDAWNQEGVLNTQSQAGSFGAV</sequence>
<reference evidence="1 2" key="1">
    <citation type="submission" date="2024-05" db="EMBL/GenBank/DDBJ databases">
        <authorList>
            <person name="Duchaud E."/>
        </authorList>
    </citation>
    <scope>NUCLEOTIDE SEQUENCE [LARGE SCALE GENOMIC DNA]</scope>
    <source>
        <strain evidence="1">Ena-SAMPLE-TAB-13-05-2024-13:56:06:370-140308</strain>
    </source>
</reference>
<gene>
    <name evidence="1" type="ORF">T190423A01A_80009</name>
</gene>
<protein>
    <submittedName>
        <fullName evidence="1">Uncharacterized protein</fullName>
    </submittedName>
</protein>
<dbReference type="RefSeq" id="WP_348718943.1">
    <property type="nucleotide sequence ID" value="NZ_CAXJIO010000017.1"/>
</dbReference>
<evidence type="ECO:0000313" key="2">
    <source>
        <dbReference type="Proteomes" id="UP001497527"/>
    </source>
</evidence>
<dbReference type="Proteomes" id="UP001497527">
    <property type="component" value="Unassembled WGS sequence"/>
</dbReference>
<comment type="caution">
    <text evidence="1">The sequence shown here is derived from an EMBL/GenBank/DDBJ whole genome shotgun (WGS) entry which is preliminary data.</text>
</comment>
<keyword evidence="2" id="KW-1185">Reference proteome</keyword>
<name>A0ABM9PG59_9FLAO</name>
<proteinExistence type="predicted"/>
<organism evidence="1 2">
    <name type="scientific">Tenacibaculum polynesiense</name>
    <dbReference type="NCBI Taxonomy" id="3137857"/>
    <lineage>
        <taxon>Bacteria</taxon>
        <taxon>Pseudomonadati</taxon>
        <taxon>Bacteroidota</taxon>
        <taxon>Flavobacteriia</taxon>
        <taxon>Flavobacteriales</taxon>
        <taxon>Flavobacteriaceae</taxon>
        <taxon>Tenacibaculum</taxon>
    </lineage>
</organism>